<dbReference type="EMBL" id="FZNW01000011">
    <property type="protein sequence ID" value="SNR59976.1"/>
    <property type="molecule type" value="Genomic_DNA"/>
</dbReference>
<reference evidence="2 3" key="1">
    <citation type="submission" date="2017-06" db="EMBL/GenBank/DDBJ databases">
        <authorList>
            <person name="Kim H.J."/>
            <person name="Triplett B.A."/>
        </authorList>
    </citation>
    <scope>NUCLEOTIDE SEQUENCE [LARGE SCALE GENOMIC DNA]</scope>
    <source>
        <strain evidence="2 3">DSM 45207</strain>
    </source>
</reference>
<keyword evidence="3" id="KW-1185">Reference proteome</keyword>
<dbReference type="InterPro" id="IPR053977">
    <property type="entry name" value="Rv2466c-like"/>
</dbReference>
<dbReference type="Proteomes" id="UP000198348">
    <property type="component" value="Unassembled WGS sequence"/>
</dbReference>
<evidence type="ECO:0000313" key="2">
    <source>
        <dbReference type="EMBL" id="SNR59976.1"/>
    </source>
</evidence>
<dbReference type="Pfam" id="PF22234">
    <property type="entry name" value="Rv2466c-like"/>
    <property type="match status" value="1"/>
</dbReference>
<evidence type="ECO:0000313" key="3">
    <source>
        <dbReference type="Proteomes" id="UP000198348"/>
    </source>
</evidence>
<keyword evidence="2" id="KW-0413">Isomerase</keyword>
<accession>A0A238XLS6</accession>
<organism evidence="2 3">
    <name type="scientific">Haloechinothrix alba</name>
    <dbReference type="NCBI Taxonomy" id="664784"/>
    <lineage>
        <taxon>Bacteria</taxon>
        <taxon>Bacillati</taxon>
        <taxon>Actinomycetota</taxon>
        <taxon>Actinomycetes</taxon>
        <taxon>Pseudonocardiales</taxon>
        <taxon>Pseudonocardiaceae</taxon>
        <taxon>Haloechinothrix</taxon>
    </lineage>
</organism>
<proteinExistence type="predicted"/>
<dbReference type="AlphaFoldDB" id="A0A238XLS6"/>
<dbReference type="Gene3D" id="3.40.30.10">
    <property type="entry name" value="Glutaredoxin"/>
    <property type="match status" value="1"/>
</dbReference>
<dbReference type="GO" id="GO:0016853">
    <property type="term" value="F:isomerase activity"/>
    <property type="evidence" value="ECO:0007669"/>
    <property type="project" value="UniProtKB-KW"/>
</dbReference>
<gene>
    <name evidence="2" type="ORF">SAMN06265360_111123</name>
</gene>
<dbReference type="SUPFAM" id="SSF52833">
    <property type="entry name" value="Thioredoxin-like"/>
    <property type="match status" value="1"/>
</dbReference>
<feature type="compositionally biased region" description="Basic and acidic residues" evidence="1">
    <location>
        <begin position="1"/>
        <end position="21"/>
    </location>
</feature>
<dbReference type="InterPro" id="IPR036249">
    <property type="entry name" value="Thioredoxin-like_sf"/>
</dbReference>
<evidence type="ECO:0000256" key="1">
    <source>
        <dbReference type="SAM" id="MobiDB-lite"/>
    </source>
</evidence>
<protein>
    <submittedName>
        <fullName evidence="2">Protein-disulfide isomerase</fullName>
    </submittedName>
</protein>
<sequence length="259" mass="28932">MHVHHASHDGMRRVRPPADRARRVRGTQRFAAVLTLLDAPSDVYTIPKGEPLTTAHDAQGPTRVDFYFDPACPFAWVTSRWILEVEQLRDLDLRFRVMSLAVLNEGRDLPDDYRALLDRAWGPVRVAIAAAEHAGEQVLRDLYTAMGTRLHNRGMQDFDAVISESLAEVGLPEDLAKAAHSTDYDERLRASHHEGMDPVGMDVGTPTIHIDGVAFFGPVLTSIPRGEEAARVFDGARLLAGYPDFFELKRTRTGEFDFS</sequence>
<name>A0A238XLS6_9PSEU</name>
<feature type="region of interest" description="Disordered" evidence="1">
    <location>
        <begin position="1"/>
        <end position="22"/>
    </location>
</feature>